<reference evidence="1 2" key="1">
    <citation type="journal article" date="2012" name="J. Bacteriol.">
        <title>Draft Genome Sequence of Mesorhizobium alhagi CCNWXJ12-2T, a Novel Salt-Resistant Species Isolated from the Desert of Northwestern China.</title>
        <authorList>
            <person name="Zhou M."/>
            <person name="Chen W."/>
            <person name="Chen H."/>
            <person name="Wei G."/>
        </authorList>
    </citation>
    <scope>NUCLEOTIDE SEQUENCE [LARGE SCALE GENOMIC DNA]</scope>
    <source>
        <strain evidence="1 2">CCNWXJ12-2</strain>
    </source>
</reference>
<keyword evidence="2" id="KW-1185">Reference proteome</keyword>
<gene>
    <name evidence="1" type="ORF">MAXJ12_19638</name>
</gene>
<dbReference type="Proteomes" id="UP000003250">
    <property type="component" value="Unassembled WGS sequence"/>
</dbReference>
<protein>
    <recommendedName>
        <fullName evidence="3">Transcriptional regulator</fullName>
    </recommendedName>
</protein>
<evidence type="ECO:0000313" key="1">
    <source>
        <dbReference type="EMBL" id="EHK55513.1"/>
    </source>
</evidence>
<sequence length="121" mass="13710">MNSDLIEFVETSFGSVWSLELLLLLFRNAQRNWTPDELVHELRSSEVVVAQSIERLVAAGLALAEKDGSVRYGPASPEQNDLVAQLQEEYRKKPAAIRRLILQNPVEKLRTFADAFKLKKS</sequence>
<name>H0HUS7_9HYPH</name>
<evidence type="ECO:0000313" key="2">
    <source>
        <dbReference type="Proteomes" id="UP000003250"/>
    </source>
</evidence>
<dbReference type="PATRIC" id="fig|1107882.3.peg.3830"/>
<organism evidence="1 2">
    <name type="scientific">Mesorhizobium alhagi CCNWXJ12-2</name>
    <dbReference type="NCBI Taxonomy" id="1107882"/>
    <lineage>
        <taxon>Bacteria</taxon>
        <taxon>Pseudomonadati</taxon>
        <taxon>Pseudomonadota</taxon>
        <taxon>Alphaproteobacteria</taxon>
        <taxon>Hyphomicrobiales</taxon>
        <taxon>Phyllobacteriaceae</taxon>
        <taxon>Allomesorhizobium</taxon>
    </lineage>
</organism>
<dbReference type="EMBL" id="AHAM01000162">
    <property type="protein sequence ID" value="EHK55513.1"/>
    <property type="molecule type" value="Genomic_DNA"/>
</dbReference>
<accession>H0HUS7</accession>
<evidence type="ECO:0008006" key="3">
    <source>
        <dbReference type="Google" id="ProtNLM"/>
    </source>
</evidence>
<dbReference type="InterPro" id="IPR036390">
    <property type="entry name" value="WH_DNA-bd_sf"/>
</dbReference>
<dbReference type="AlphaFoldDB" id="H0HUS7"/>
<dbReference type="SUPFAM" id="SSF46785">
    <property type="entry name" value="Winged helix' DNA-binding domain"/>
    <property type="match status" value="1"/>
</dbReference>
<proteinExistence type="predicted"/>